<reference evidence="2" key="1">
    <citation type="journal article" date="1994" name="J. Antibiot.">
        <title>Isolation and characterization of linear plasmids from lankacidin-producing Streptomyces species.</title>
        <authorList>
            <person name="Kinashi H."/>
            <person name="Mori E."/>
            <person name="Hatani A."/>
            <person name="Nimi O."/>
        </authorList>
    </citation>
    <scope>NUCLEOTIDE SEQUENCE</scope>
    <source>
        <strain evidence="2">7434AN4</strain>
        <plasmid evidence="2">pSLA2-M</plasmid>
    </source>
</reference>
<evidence type="ECO:0000256" key="1">
    <source>
        <dbReference type="SAM" id="MobiDB-lite"/>
    </source>
</evidence>
<feature type="compositionally biased region" description="Basic and acidic residues" evidence="1">
    <location>
        <begin position="1"/>
        <end position="32"/>
    </location>
</feature>
<evidence type="ECO:0000313" key="2">
    <source>
        <dbReference type="EMBL" id="BAK19833.1"/>
    </source>
</evidence>
<gene>
    <name evidence="2" type="primary">pSLA2-M.39</name>
</gene>
<sequence length="132" mass="14188">MEGRHPHDVKERRDTLPDPRHPVPAEARRRVGTEGTSSSLPAHKASSAAAEAAPLVLQPRAARSPTAGLRSFGGRWRARWTPALPTATAPGIGPPGLSRTCMEAPMQISIARNNGDSDTDMDEALRRVRQGK</sequence>
<proteinExistence type="predicted"/>
<name>F2Z8Q3_STRRO</name>
<feature type="region of interest" description="Disordered" evidence="1">
    <location>
        <begin position="1"/>
        <end position="70"/>
    </location>
</feature>
<protein>
    <submittedName>
        <fullName evidence="2">Uncharacterized protein</fullName>
    </submittedName>
</protein>
<organism evidence="2">
    <name type="scientific">Streptomyces rochei</name>
    <name type="common">Streptomyces parvullus</name>
    <dbReference type="NCBI Taxonomy" id="1928"/>
    <lineage>
        <taxon>Bacteria</taxon>
        <taxon>Bacillati</taxon>
        <taxon>Actinomycetota</taxon>
        <taxon>Actinomycetes</taxon>
        <taxon>Kitasatosporales</taxon>
        <taxon>Streptomycetaceae</taxon>
        <taxon>Streptomyces</taxon>
        <taxon>Streptomyces rochei group</taxon>
    </lineage>
</organism>
<keyword evidence="2" id="KW-0614">Plasmid</keyword>
<reference evidence="2" key="2">
    <citation type="journal article" date="2011" name="Biosci. Biotechnol. Biochem.">
        <title>pSLA2-M of Streptomyces rochei is a composite linear plasmid characterized by self-defense genes and homology with pSLA2-L.</title>
        <authorList>
            <person name="Yang Y."/>
            <person name="Kurokawa T."/>
            <person name="Takahama Y."/>
            <person name="Nindita Y."/>
            <person name="Mochizuki S."/>
            <person name="Arakawa K."/>
            <person name="Endo S."/>
            <person name="Kinashi H."/>
        </authorList>
    </citation>
    <scope>NUCLEOTIDE SEQUENCE</scope>
    <source>
        <strain evidence="2">7434AN4</strain>
        <plasmid evidence="2">pSLA2-M</plasmid>
    </source>
</reference>
<geneLocation type="plasmid" evidence="2">
    <name>pSLA2-M</name>
</geneLocation>
<dbReference type="EMBL" id="AB597522">
    <property type="protein sequence ID" value="BAK19833.1"/>
    <property type="molecule type" value="Genomic_DNA"/>
</dbReference>
<dbReference type="AlphaFoldDB" id="F2Z8Q3"/>
<feature type="compositionally biased region" description="Low complexity" evidence="1">
    <location>
        <begin position="37"/>
        <end position="53"/>
    </location>
</feature>
<accession>F2Z8Q3</accession>
<feature type="region of interest" description="Disordered" evidence="1">
    <location>
        <begin position="112"/>
        <end position="132"/>
    </location>
</feature>